<evidence type="ECO:0000259" key="3">
    <source>
        <dbReference type="Pfam" id="PF01557"/>
    </source>
</evidence>
<dbReference type="InterPro" id="IPR011234">
    <property type="entry name" value="Fumarylacetoacetase-like_C"/>
</dbReference>
<evidence type="ECO:0000313" key="5">
    <source>
        <dbReference type="Proteomes" id="UP000248706"/>
    </source>
</evidence>
<protein>
    <submittedName>
        <fullName evidence="4">5-carboxymethyl-2-hydroxymuconate isomerase</fullName>
    </submittedName>
</protein>
<dbReference type="EMBL" id="MCIF01000002">
    <property type="protein sequence ID" value="RAQ97178.1"/>
    <property type="molecule type" value="Genomic_DNA"/>
</dbReference>
<dbReference type="GO" id="GO:0016853">
    <property type="term" value="F:isomerase activity"/>
    <property type="evidence" value="ECO:0007669"/>
    <property type="project" value="UniProtKB-KW"/>
</dbReference>
<accession>A0A328VGW2</accession>
<keyword evidence="4" id="KW-0413">Isomerase</keyword>
<evidence type="ECO:0000256" key="1">
    <source>
        <dbReference type="ARBA" id="ARBA00010211"/>
    </source>
</evidence>
<dbReference type="FunFam" id="3.90.850.10:FF:000002">
    <property type="entry name" value="2-hydroxyhepta-2,4-diene-1,7-dioate isomerase"/>
    <property type="match status" value="1"/>
</dbReference>
<evidence type="ECO:0000256" key="2">
    <source>
        <dbReference type="ARBA" id="ARBA00022723"/>
    </source>
</evidence>
<name>A0A328VGW2_9CHLR</name>
<dbReference type="RefSeq" id="WP_223258374.1">
    <property type="nucleotide sequence ID" value="NZ_MCIF01000002.1"/>
</dbReference>
<dbReference type="PANTHER" id="PTHR42796:SF4">
    <property type="entry name" value="FUMARYLACETOACETATE HYDROLASE DOMAIN-CONTAINING PROTEIN 2A"/>
    <property type="match status" value="1"/>
</dbReference>
<comment type="similarity">
    <text evidence="1">Belongs to the FAH family.</text>
</comment>
<dbReference type="PANTHER" id="PTHR42796">
    <property type="entry name" value="FUMARYLACETOACETATE HYDROLASE DOMAIN-CONTAINING PROTEIN 2A-RELATED"/>
    <property type="match status" value="1"/>
</dbReference>
<keyword evidence="2" id="KW-0479">Metal-binding</keyword>
<gene>
    <name evidence="4" type="ORF">A4R35_16690</name>
</gene>
<keyword evidence="5" id="KW-1185">Reference proteome</keyword>
<dbReference type="SUPFAM" id="SSF56529">
    <property type="entry name" value="FAH"/>
    <property type="match status" value="1"/>
</dbReference>
<feature type="domain" description="Fumarylacetoacetase-like C-terminal" evidence="3">
    <location>
        <begin position="101"/>
        <end position="312"/>
    </location>
</feature>
<dbReference type="InterPro" id="IPR036663">
    <property type="entry name" value="Fumarylacetoacetase_C_sf"/>
</dbReference>
<reference evidence="4 5" key="1">
    <citation type="submission" date="2016-08" db="EMBL/GenBank/DDBJ databases">
        <title>Analysis of Carbohydrate Active Enzymes in Thermogemmatispora T81 Reveals Carbohydrate Degradation Ability.</title>
        <authorList>
            <person name="Tomazini A."/>
            <person name="Lal S."/>
            <person name="Stott M."/>
            <person name="Henrissat B."/>
            <person name="Polikarpov I."/>
            <person name="Sparling R."/>
            <person name="Levin D.B."/>
        </authorList>
    </citation>
    <scope>NUCLEOTIDE SEQUENCE [LARGE SCALE GENOMIC DNA]</scope>
    <source>
        <strain evidence="4 5">T81</strain>
    </source>
</reference>
<dbReference type="Proteomes" id="UP000248706">
    <property type="component" value="Unassembled WGS sequence"/>
</dbReference>
<dbReference type="Gene3D" id="3.90.850.10">
    <property type="entry name" value="Fumarylacetoacetase-like, C-terminal domain"/>
    <property type="match status" value="1"/>
</dbReference>
<dbReference type="GO" id="GO:0046872">
    <property type="term" value="F:metal ion binding"/>
    <property type="evidence" value="ECO:0007669"/>
    <property type="project" value="UniProtKB-KW"/>
</dbReference>
<proteinExistence type="inferred from homology"/>
<evidence type="ECO:0000313" key="4">
    <source>
        <dbReference type="EMBL" id="RAQ97178.1"/>
    </source>
</evidence>
<dbReference type="Pfam" id="PF01557">
    <property type="entry name" value="FAA_hydrolase"/>
    <property type="match status" value="1"/>
</dbReference>
<dbReference type="GO" id="GO:0019752">
    <property type="term" value="P:carboxylic acid metabolic process"/>
    <property type="evidence" value="ECO:0007669"/>
    <property type="project" value="UniProtKB-ARBA"/>
</dbReference>
<dbReference type="AlphaFoldDB" id="A0A328VGW2"/>
<comment type="caution">
    <text evidence="4">The sequence shown here is derived from an EMBL/GenBank/DDBJ whole genome shotgun (WGS) entry which is preliminary data.</text>
</comment>
<sequence length="318" mass="34555">MKLASFSTPDNPRVRVGLVLNDEIVDAAQGARALGFSVPDQMQTLIEQYGQAERGLRALLEQAQQANGRLSAIPALQGSGLVQPLSAVQLAAPIPRPRKNIMCLGLNYAEHARESAAARGREAQLPQHPVIFTKAPTTVNGPYSDVVIDPIVSTQIDWEVELAVILGKGGKHIREDEALSYVFGYTVLNDISARDLQAQHQQYFRGKSIDGYCPMGPWIVTADEIPDPQRLTLRLRVNGVTKQEATTDQMIFSIPRIIAVLSNGMTLEPGDIIATGTPSGVGFARTPPEFLRPGDIMETEIAEIGVMRNRIVGVSEAR</sequence>
<dbReference type="InterPro" id="IPR051121">
    <property type="entry name" value="FAH"/>
</dbReference>
<organism evidence="4 5">
    <name type="scientific">Thermogemmatispora tikiterensis</name>
    <dbReference type="NCBI Taxonomy" id="1825093"/>
    <lineage>
        <taxon>Bacteria</taxon>
        <taxon>Bacillati</taxon>
        <taxon>Chloroflexota</taxon>
        <taxon>Ktedonobacteria</taxon>
        <taxon>Thermogemmatisporales</taxon>
        <taxon>Thermogemmatisporaceae</taxon>
        <taxon>Thermogemmatispora</taxon>
    </lineage>
</organism>